<dbReference type="PANTHER" id="PTHR12224">
    <property type="entry name" value="BETA-1,4-MANNOSYL-GLYCOPROTEIN BETA-1,4-N-ACETYLGLUCOSAMINYL-TRANSFERASE"/>
    <property type="match status" value="1"/>
</dbReference>
<dbReference type="InterPro" id="IPR006813">
    <property type="entry name" value="Glyco_trans_17"/>
</dbReference>
<dbReference type="Pfam" id="PF04724">
    <property type="entry name" value="Glyco_transf_17"/>
    <property type="match status" value="1"/>
</dbReference>
<reference evidence="1" key="1">
    <citation type="journal article" date="2020" name="Nature">
        <title>Giant virus diversity and host interactions through global metagenomics.</title>
        <authorList>
            <person name="Schulz F."/>
            <person name="Roux S."/>
            <person name="Paez-Espino D."/>
            <person name="Jungbluth S."/>
            <person name="Walsh D.A."/>
            <person name="Denef V.J."/>
            <person name="McMahon K.D."/>
            <person name="Konstantinidis K.T."/>
            <person name="Eloe-Fadrosh E.A."/>
            <person name="Kyrpides N.C."/>
            <person name="Woyke T."/>
        </authorList>
    </citation>
    <scope>NUCLEOTIDE SEQUENCE</scope>
    <source>
        <strain evidence="1">GVMAG-M-3300023179-86</strain>
    </source>
</reference>
<dbReference type="PANTHER" id="PTHR12224:SF0">
    <property type="entry name" value="BETA-1,4-MANNOSYL-GLYCOPROTEIN 4-BETA-N-ACETYLGLUCOSAMINYLTRANSFERASE"/>
    <property type="match status" value="1"/>
</dbReference>
<dbReference type="GO" id="GO:0016020">
    <property type="term" value="C:membrane"/>
    <property type="evidence" value="ECO:0007669"/>
    <property type="project" value="InterPro"/>
</dbReference>
<dbReference type="GO" id="GO:0006044">
    <property type="term" value="P:N-acetylglucosamine metabolic process"/>
    <property type="evidence" value="ECO:0007669"/>
    <property type="project" value="TreeGrafter"/>
</dbReference>
<dbReference type="GO" id="GO:0003830">
    <property type="term" value="F:beta-1,4-mannosylglycoprotein 4-beta-N-acetylglucosaminyltransferase activity"/>
    <property type="evidence" value="ECO:0007669"/>
    <property type="project" value="InterPro"/>
</dbReference>
<evidence type="ECO:0000313" key="1">
    <source>
        <dbReference type="EMBL" id="QHT77517.1"/>
    </source>
</evidence>
<dbReference type="EMBL" id="MN739918">
    <property type="protein sequence ID" value="QHT77517.1"/>
    <property type="molecule type" value="Genomic_DNA"/>
</dbReference>
<organism evidence="1">
    <name type="scientific">viral metagenome</name>
    <dbReference type="NCBI Taxonomy" id="1070528"/>
    <lineage>
        <taxon>unclassified sequences</taxon>
        <taxon>metagenomes</taxon>
        <taxon>organismal metagenomes</taxon>
    </lineage>
</organism>
<protein>
    <submittedName>
        <fullName evidence="1">Uncharacterized protein</fullName>
    </submittedName>
</protein>
<sequence length="281" mass="33991">MKIVDCFIFYNELDLLNYRLHILNEQVDYFVLVESTHTHSGKEKELIYENNKEMFQSFHHKIIHLIVDDFPYKYPNINYDNKSDNSHSWQNERFQRNCIFRGIQHLSLQDDDVIIISDLDEIPDPRTLERIKNNEINITINALQMDFYYYNLNSKKEMIWFFSKILIYKYFNEIIQNKLTCSDIRLNHIYINSDEYIINKGGWHLSYFGDAHFIKNKLENFAHQEFNNNEYANVEKIEKRVTSGIDLFERLIHENLVKISVKENPYLPPECETYLQKFILF</sequence>
<proteinExistence type="predicted"/>
<name>A0A6C0HAT1_9ZZZZ</name>
<accession>A0A6C0HAT1</accession>
<dbReference type="AlphaFoldDB" id="A0A6C0HAT1"/>